<proteinExistence type="predicted"/>
<gene>
    <name evidence="1" type="ORF">CPT_Stitch22</name>
</gene>
<evidence type="ECO:0000313" key="1">
    <source>
        <dbReference type="EMBL" id="AIW03973.1"/>
    </source>
</evidence>
<evidence type="ECO:0000313" key="2">
    <source>
        <dbReference type="Proteomes" id="UP000030204"/>
    </source>
</evidence>
<dbReference type="RefSeq" id="YP_009145963.1">
    <property type="nucleotide sequence ID" value="NC_027297.1"/>
</dbReference>
<sequence length="155" mass="18186">MTALQRLQNYWFDGQFNDLFIQLFVETNGRFNYRFFNTFHETKFSHTEINAAIQDLTGSKVIPYRDVDFAPDCFGFELFKKAYKFGKFEDARHWVHDFWYNTDIVPSRVLILNWIAKQHPPKAQSAFLPTDTGNLYHDTKEKSSARADEAVGEAD</sequence>
<accession>A0A0A0RWC1</accession>
<dbReference type="GeneID" id="24598717"/>
<dbReference type="EMBL" id="KM236244">
    <property type="protein sequence ID" value="AIW03973.1"/>
    <property type="molecule type" value="Genomic_DNA"/>
</dbReference>
<keyword evidence="2" id="KW-1185">Reference proteome</keyword>
<dbReference type="Proteomes" id="UP000030204">
    <property type="component" value="Segment"/>
</dbReference>
<name>A0A0A0RWC1_9CAUD</name>
<reference evidence="1 2" key="1">
    <citation type="journal article" date="2015" name="Genome Announc.">
        <title>Complete Genome of Salmonella enterica Serovar Typhimurium T5-Like Siphophage Stitch.</title>
        <authorList>
            <person name="Grover J.M."/>
            <person name="Luna A.J."/>
            <person name="Wood T.L."/>
            <person name="Chamakura K.R."/>
            <person name="Kuty Everett G.F."/>
        </authorList>
    </citation>
    <scope>NUCLEOTIDE SEQUENCE [LARGE SCALE GENOMIC DNA]</scope>
</reference>
<organism evidence="1 2">
    <name type="scientific">Salmonella phage Stitch</name>
    <dbReference type="NCBI Taxonomy" id="2991861"/>
    <lineage>
        <taxon>Viruses</taxon>
        <taxon>Duplodnaviria</taxon>
        <taxon>Heunggongvirae</taxon>
        <taxon>Uroviricota</taxon>
        <taxon>Caudoviricetes</taxon>
        <taxon>Demerecviridae</taxon>
        <taxon>Markadamsvirinae</taxon>
        <taxon>Epseptimavirus</taxon>
        <taxon>Epseptimavirus stitch</taxon>
    </lineage>
</organism>
<dbReference type="OrthoDB" id="10603at10239"/>
<protein>
    <submittedName>
        <fullName evidence="1">Uncharacterized protein</fullName>
    </submittedName>
</protein>
<dbReference type="KEGG" id="vg:24598717"/>